<comment type="caution">
    <text evidence="1">The sequence shown here is derived from an EMBL/GenBank/DDBJ whole genome shotgun (WGS) entry which is preliminary data.</text>
</comment>
<evidence type="ECO:0000313" key="2">
    <source>
        <dbReference type="Proteomes" id="UP000024635"/>
    </source>
</evidence>
<dbReference type="EMBL" id="JARK01001425">
    <property type="protein sequence ID" value="EYC04273.1"/>
    <property type="molecule type" value="Genomic_DNA"/>
</dbReference>
<organism evidence="1 2">
    <name type="scientific">Ancylostoma ceylanicum</name>
    <dbReference type="NCBI Taxonomy" id="53326"/>
    <lineage>
        <taxon>Eukaryota</taxon>
        <taxon>Metazoa</taxon>
        <taxon>Ecdysozoa</taxon>
        <taxon>Nematoda</taxon>
        <taxon>Chromadorea</taxon>
        <taxon>Rhabditida</taxon>
        <taxon>Rhabditina</taxon>
        <taxon>Rhabditomorpha</taxon>
        <taxon>Strongyloidea</taxon>
        <taxon>Ancylostomatidae</taxon>
        <taxon>Ancylostomatinae</taxon>
        <taxon>Ancylostoma</taxon>
    </lineage>
</organism>
<sequence>MCCSRTTWVERSLRVLVGRHGCNVSHGVLMCLINKNNGFTRQFGSASCYEPLTDEIPKNGFKGLHDISCIPSESKCRKDSQSVNSWNTCPPEHVRLSSVQHAFEPQLEYLEYRTPPTITFLPRQRKSITF</sequence>
<proteinExistence type="predicted"/>
<protein>
    <submittedName>
        <fullName evidence="1">Uncharacterized protein</fullName>
    </submittedName>
</protein>
<reference evidence="2" key="1">
    <citation type="journal article" date="2015" name="Nat. Genet.">
        <title>The genome and transcriptome of the zoonotic hookworm Ancylostoma ceylanicum identify infection-specific gene families.</title>
        <authorList>
            <person name="Schwarz E.M."/>
            <person name="Hu Y."/>
            <person name="Antoshechkin I."/>
            <person name="Miller M.M."/>
            <person name="Sternberg P.W."/>
            <person name="Aroian R.V."/>
        </authorList>
    </citation>
    <scope>NUCLEOTIDE SEQUENCE</scope>
    <source>
        <strain evidence="2">HY135</strain>
    </source>
</reference>
<gene>
    <name evidence="1" type="primary">Acey_s0089.g2320</name>
    <name evidence="1" type="ORF">Y032_0089g2320</name>
</gene>
<name>A0A016TP62_9BILA</name>
<accession>A0A016TP62</accession>
<dbReference type="AlphaFoldDB" id="A0A016TP62"/>
<keyword evidence="2" id="KW-1185">Reference proteome</keyword>
<evidence type="ECO:0000313" key="1">
    <source>
        <dbReference type="EMBL" id="EYC04273.1"/>
    </source>
</evidence>
<dbReference type="Proteomes" id="UP000024635">
    <property type="component" value="Unassembled WGS sequence"/>
</dbReference>